<dbReference type="Proteomes" id="UP000593567">
    <property type="component" value="Unassembled WGS sequence"/>
</dbReference>
<proteinExistence type="predicted"/>
<name>A0A7J7KNX1_BUGNE</name>
<evidence type="ECO:0000313" key="3">
    <source>
        <dbReference type="Proteomes" id="UP000593567"/>
    </source>
</evidence>
<feature type="compositionally biased region" description="Polar residues" evidence="1">
    <location>
        <begin position="115"/>
        <end position="129"/>
    </location>
</feature>
<comment type="caution">
    <text evidence="2">The sequence shown here is derived from an EMBL/GenBank/DDBJ whole genome shotgun (WGS) entry which is preliminary data.</text>
</comment>
<organism evidence="2 3">
    <name type="scientific">Bugula neritina</name>
    <name type="common">Brown bryozoan</name>
    <name type="synonym">Sertularia neritina</name>
    <dbReference type="NCBI Taxonomy" id="10212"/>
    <lineage>
        <taxon>Eukaryota</taxon>
        <taxon>Metazoa</taxon>
        <taxon>Spiralia</taxon>
        <taxon>Lophotrochozoa</taxon>
        <taxon>Bryozoa</taxon>
        <taxon>Gymnolaemata</taxon>
        <taxon>Cheilostomatida</taxon>
        <taxon>Flustrina</taxon>
        <taxon>Buguloidea</taxon>
        <taxon>Bugulidae</taxon>
        <taxon>Bugula</taxon>
    </lineage>
</organism>
<dbReference type="AlphaFoldDB" id="A0A7J7KNX1"/>
<sequence length="136" mass="14175">MDRETSSVEYVTSMATHSQISGNTLKDVTQSGRISCVTSDHLAKCHKARFNSPAVVAADSSLSSGIAEDTTAVLIDDMSHTLVVHSDGSIVHADGSVMYADSGNVIETSTVHTVSADSGIPSQSSQSYVSEKGVVQ</sequence>
<evidence type="ECO:0000313" key="2">
    <source>
        <dbReference type="EMBL" id="KAF6039842.1"/>
    </source>
</evidence>
<keyword evidence="3" id="KW-1185">Reference proteome</keyword>
<dbReference type="EMBL" id="VXIV02000206">
    <property type="protein sequence ID" value="KAF6039842.1"/>
    <property type="molecule type" value="Genomic_DNA"/>
</dbReference>
<reference evidence="2" key="1">
    <citation type="submission" date="2020-06" db="EMBL/GenBank/DDBJ databases">
        <title>Draft genome of Bugula neritina, a colonial animal packing powerful symbionts and potential medicines.</title>
        <authorList>
            <person name="Rayko M."/>
        </authorList>
    </citation>
    <scope>NUCLEOTIDE SEQUENCE [LARGE SCALE GENOMIC DNA]</scope>
    <source>
        <strain evidence="2">Kwan_BN1</strain>
    </source>
</reference>
<gene>
    <name evidence="2" type="ORF">EB796_001839</name>
</gene>
<evidence type="ECO:0000256" key="1">
    <source>
        <dbReference type="SAM" id="MobiDB-lite"/>
    </source>
</evidence>
<accession>A0A7J7KNX1</accession>
<protein>
    <submittedName>
        <fullName evidence="2">Uncharacterized protein</fullName>
    </submittedName>
</protein>
<feature type="region of interest" description="Disordered" evidence="1">
    <location>
        <begin position="115"/>
        <end position="136"/>
    </location>
</feature>